<dbReference type="AlphaFoldDB" id="A0A3N1P3E0"/>
<comment type="similarity">
    <text evidence="1">Belongs to the SURF1 family.</text>
</comment>
<keyword evidence="3" id="KW-1185">Reference proteome</keyword>
<comment type="caution">
    <text evidence="2">The sequence shown here is derived from an EMBL/GenBank/DDBJ whole genome shotgun (WGS) entry which is preliminary data.</text>
</comment>
<dbReference type="EMBL" id="RJUL01000011">
    <property type="protein sequence ID" value="ROQ22021.1"/>
    <property type="molecule type" value="Genomic_DNA"/>
</dbReference>
<dbReference type="GO" id="GO:0005886">
    <property type="term" value="C:plasma membrane"/>
    <property type="evidence" value="ECO:0007669"/>
    <property type="project" value="UniProtKB-SubCell"/>
</dbReference>
<gene>
    <name evidence="2" type="ORF">EDC28_111123</name>
</gene>
<keyword evidence="1" id="KW-1003">Cell membrane</keyword>
<evidence type="ECO:0000313" key="2">
    <source>
        <dbReference type="EMBL" id="ROQ22021.1"/>
    </source>
</evidence>
<name>A0A3N1P3E0_9GAMM</name>
<feature type="transmembrane region" description="Helical" evidence="1">
    <location>
        <begin position="191"/>
        <end position="210"/>
    </location>
</feature>
<dbReference type="Pfam" id="PF02104">
    <property type="entry name" value="SURF1"/>
    <property type="match status" value="1"/>
</dbReference>
<keyword evidence="1" id="KW-1133">Transmembrane helix</keyword>
<comment type="caution">
    <text evidence="1">Lacks conserved residue(s) required for the propagation of feature annotation.</text>
</comment>
<organism evidence="2 3">
    <name type="scientific">Gallaecimonas pentaromativorans</name>
    <dbReference type="NCBI Taxonomy" id="584787"/>
    <lineage>
        <taxon>Bacteria</taxon>
        <taxon>Pseudomonadati</taxon>
        <taxon>Pseudomonadota</taxon>
        <taxon>Gammaproteobacteria</taxon>
        <taxon>Enterobacterales</taxon>
        <taxon>Gallaecimonadaceae</taxon>
        <taxon>Gallaecimonas</taxon>
    </lineage>
</organism>
<dbReference type="STRING" id="584787.GCA_001247655_03390"/>
<dbReference type="Proteomes" id="UP000268033">
    <property type="component" value="Unassembled WGS sequence"/>
</dbReference>
<dbReference type="CDD" id="cd06662">
    <property type="entry name" value="SURF1"/>
    <property type="match status" value="1"/>
</dbReference>
<evidence type="ECO:0000313" key="3">
    <source>
        <dbReference type="Proteomes" id="UP000268033"/>
    </source>
</evidence>
<keyword evidence="1" id="KW-0472">Membrane</keyword>
<sequence length="217" mass="24089">MALLAVFGKLSLWQWQRAEQKAALLSEVASRPVLSLEEALAKTNPDYWPVTMKGRWLPTAIFWDNRTLDGQVGYDLLQPFATSRGVFLIDRGWLAGVARRDLLPSAPLAHGEAAITGRLRQVDPGFSLKATAPEKLGGGYRVQSPAPEALTESLGLPLQKWVLSQEPSGSGFIAHWPLVVMPPEKHRAYSLQWASMALALMVAFGCWLRAEHRRKHE</sequence>
<proteinExistence type="inferred from homology"/>
<dbReference type="PROSITE" id="PS50895">
    <property type="entry name" value="SURF1"/>
    <property type="match status" value="1"/>
</dbReference>
<keyword evidence="1" id="KW-0812">Transmembrane</keyword>
<evidence type="ECO:0000256" key="1">
    <source>
        <dbReference type="RuleBase" id="RU363076"/>
    </source>
</evidence>
<reference evidence="2 3" key="1">
    <citation type="submission" date="2018-11" db="EMBL/GenBank/DDBJ databases">
        <title>Genomic Encyclopedia of Type Strains, Phase IV (KMG-IV): sequencing the most valuable type-strain genomes for metagenomic binning, comparative biology and taxonomic classification.</title>
        <authorList>
            <person name="Goeker M."/>
        </authorList>
    </citation>
    <scope>NUCLEOTIDE SEQUENCE [LARGE SCALE GENOMIC DNA]</scope>
    <source>
        <strain evidence="2 3">DSM 21945</strain>
    </source>
</reference>
<comment type="subcellular location">
    <subcellularLocation>
        <location evidence="1">Cell membrane</location>
        <topology evidence="1">Multi-pass membrane protein</topology>
    </subcellularLocation>
</comment>
<dbReference type="InterPro" id="IPR002994">
    <property type="entry name" value="Surf1/Shy1"/>
</dbReference>
<protein>
    <recommendedName>
        <fullName evidence="1">SURF1-like protein</fullName>
    </recommendedName>
</protein>
<accession>A0A3N1P3E0</accession>